<geneLocation type="plasmid" evidence="2">
    <name>pb18-3</name>
</geneLocation>
<organism evidence="1 2">
    <name type="scientific">Acinetobacter indicus</name>
    <dbReference type="NCBI Taxonomy" id="756892"/>
    <lineage>
        <taxon>Bacteria</taxon>
        <taxon>Pseudomonadati</taxon>
        <taxon>Pseudomonadota</taxon>
        <taxon>Gammaproteobacteria</taxon>
        <taxon>Moraxellales</taxon>
        <taxon>Moraxellaceae</taxon>
        <taxon>Acinetobacter</taxon>
    </lineage>
</organism>
<name>A0A6C0Y737_9GAMM</name>
<protein>
    <submittedName>
        <fullName evidence="1">Uncharacterized protein</fullName>
    </submittedName>
</protein>
<dbReference type="Proteomes" id="UP000503440">
    <property type="component" value="Plasmid pB18-3"/>
</dbReference>
<evidence type="ECO:0000313" key="1">
    <source>
        <dbReference type="EMBL" id="QIC72064.1"/>
    </source>
</evidence>
<dbReference type="RefSeq" id="WP_163146623.1">
    <property type="nucleotide sequence ID" value="NZ_CP044458.1"/>
</dbReference>
<keyword evidence="1" id="KW-0614">Plasmid</keyword>
<reference evidence="1 2" key="1">
    <citation type="submission" date="2019-09" db="EMBL/GenBank/DDBJ databases">
        <title>Non-baumannii Acinetobacter spp. carrying blaNDM-1 isolated in China.</title>
        <authorList>
            <person name="Cui C."/>
            <person name="Chen C."/>
            <person name="Sun J."/>
            <person name="Liu Y."/>
        </authorList>
    </citation>
    <scope>NUCLEOTIDE SEQUENCE [LARGE SCALE GENOMIC DNA]</scope>
    <source>
        <strain evidence="1 2">B18</strain>
        <plasmid evidence="2">pb18-3</plasmid>
    </source>
</reference>
<accession>A0A6C0Y737</accession>
<gene>
    <name evidence="1" type="ORF">FSC09_17045</name>
</gene>
<evidence type="ECO:0000313" key="2">
    <source>
        <dbReference type="Proteomes" id="UP000503440"/>
    </source>
</evidence>
<proteinExistence type="predicted"/>
<dbReference type="EMBL" id="CP044458">
    <property type="protein sequence ID" value="QIC72064.1"/>
    <property type="molecule type" value="Genomic_DNA"/>
</dbReference>
<sequence>MNELVLMSNHDIQLASIEQLKAELSKSLKITSDYLVYMSIIWNELNKRGVDLSELKSGLFAYIPLIATNQLDARLVVEFAGNKTLLSALSRLPMDKQAEVAETKKLPFVTYDEHQKVIETTLDLTKAKASQIYQVLGGEHGFRDVNQQHLYLKTKAKSKRKPKIISRTTLRNVEFDENKEYMLVGSNNRVKIETLIAALGELYEIDLFEVMSRYSKKISEKQIKNLPD</sequence>
<dbReference type="AlphaFoldDB" id="A0A6C0Y737"/>